<dbReference type="Proteomes" id="UP000051672">
    <property type="component" value="Unassembled WGS sequence"/>
</dbReference>
<name>A0A0R2B339_9LACO</name>
<sequence>MYIMGVLNKSLLEEDMNWKEFQEQSRLTEKEYRNVSNKLAHVGSFAYWPKPESNSTPLGRYKSAAEDLIVDSEHFSAHLEPCLNKSVILLGLNFGVPAAIKAKINAVHHDSAKILEIWQSMNYMSNQYGKKYGQKSLNHRNLQMRHDYIHGAYMTDFFKYPLDDTKFVATGLPTSTAAELFKEYKGASRRELVSHNADGLVHELVDILEVPRHFVIVSMHTSLKPKYIQKAIKERFAHAGHQVEIIDSMPHYQARKTKEEFKEAYKSVNTQIAAYVSAW</sequence>
<dbReference type="EMBL" id="AYZQ01000001">
    <property type="protein sequence ID" value="KRM72372.1"/>
    <property type="molecule type" value="Genomic_DNA"/>
</dbReference>
<dbReference type="PATRIC" id="fig|1423727.3.peg.74"/>
<comment type="caution">
    <text evidence="1">The sequence shown here is derived from an EMBL/GenBank/DDBJ whole genome shotgun (WGS) entry which is preliminary data.</text>
</comment>
<reference evidence="1 2" key="1">
    <citation type="journal article" date="2015" name="Genome Announc.">
        <title>Expanding the biotechnology potential of lactobacilli through comparative genomics of 213 strains and associated genera.</title>
        <authorList>
            <person name="Sun Z."/>
            <person name="Harris H.M."/>
            <person name="McCann A."/>
            <person name="Guo C."/>
            <person name="Argimon S."/>
            <person name="Zhang W."/>
            <person name="Yang X."/>
            <person name="Jeffery I.B."/>
            <person name="Cooney J.C."/>
            <person name="Kagawa T.F."/>
            <person name="Liu W."/>
            <person name="Song Y."/>
            <person name="Salvetti E."/>
            <person name="Wrobel A."/>
            <person name="Rasinkangas P."/>
            <person name="Parkhill J."/>
            <person name="Rea M.C."/>
            <person name="O'Sullivan O."/>
            <person name="Ritari J."/>
            <person name="Douillard F.P."/>
            <person name="Paul Ross R."/>
            <person name="Yang R."/>
            <person name="Briner A.E."/>
            <person name="Felis G.E."/>
            <person name="de Vos W.M."/>
            <person name="Barrangou R."/>
            <person name="Klaenhammer T.R."/>
            <person name="Caufield P.W."/>
            <person name="Cui Y."/>
            <person name="Zhang H."/>
            <person name="O'Toole P.W."/>
        </authorList>
    </citation>
    <scope>NUCLEOTIDE SEQUENCE [LARGE SCALE GENOMIC DNA]</scope>
    <source>
        <strain evidence="1 2">DSM 23927</strain>
    </source>
</reference>
<proteinExistence type="predicted"/>
<dbReference type="AlphaFoldDB" id="A0A0R2B339"/>
<evidence type="ECO:0000313" key="1">
    <source>
        <dbReference type="EMBL" id="KRM72372.1"/>
    </source>
</evidence>
<evidence type="ECO:0000313" key="2">
    <source>
        <dbReference type="Proteomes" id="UP000051672"/>
    </source>
</evidence>
<accession>A0A0R2B339</accession>
<organism evidence="1 2">
    <name type="scientific">Lacticaseibacillus brantae DSM 23927</name>
    <dbReference type="NCBI Taxonomy" id="1423727"/>
    <lineage>
        <taxon>Bacteria</taxon>
        <taxon>Bacillati</taxon>
        <taxon>Bacillota</taxon>
        <taxon>Bacilli</taxon>
        <taxon>Lactobacillales</taxon>
        <taxon>Lactobacillaceae</taxon>
        <taxon>Lacticaseibacillus</taxon>
    </lineage>
</organism>
<gene>
    <name evidence="1" type="ORF">FC34_GL000073</name>
</gene>
<protein>
    <submittedName>
        <fullName evidence="1">Uncharacterized protein</fullName>
    </submittedName>
</protein>
<keyword evidence="2" id="KW-1185">Reference proteome</keyword>